<evidence type="ECO:0000256" key="4">
    <source>
        <dbReference type="RuleBase" id="RU364147"/>
    </source>
</evidence>
<protein>
    <recommendedName>
        <fullName evidence="4">Mediator of RNA polymerase II transcription subunit 11</fullName>
    </recommendedName>
    <alternativeName>
        <fullName evidence="4">Mediator complex subunit 11</fullName>
    </alternativeName>
</protein>
<comment type="similarity">
    <text evidence="2 4">Belongs to the Mediator complex subunit 11 family.</text>
</comment>
<comment type="subunit">
    <text evidence="4">Component of the Mediator complex.</text>
</comment>
<dbReference type="Pfam" id="PF10280">
    <property type="entry name" value="Med11"/>
    <property type="match status" value="1"/>
</dbReference>
<dbReference type="InterPro" id="IPR019404">
    <property type="entry name" value="Mediator_Med11"/>
</dbReference>
<sequence length="197" mass="20584">MVGQQQRLPPTAESLQKLRVAEQKVLTFLSQATDAVRALSNTESPQVTTATVHAQQVVSNLYDVQAILRNQIDALSSDMPLEDGTKLRLVEADLALQRTAHVHRSLVHILKLFGEPITGMPTTAPSPPYMPSPVANTPVGLVGGMAPTPPAAGAPITIAVPSPDGTTGTNQLSVQMGLNGGAAEGTAEPPNPDAMEM</sequence>
<evidence type="ECO:0000313" key="5">
    <source>
        <dbReference type="EMBL" id="PXF44839.1"/>
    </source>
</evidence>
<dbReference type="EMBL" id="NBIV01000080">
    <property type="protein sequence ID" value="PXF44839.1"/>
    <property type="molecule type" value="Genomic_DNA"/>
</dbReference>
<evidence type="ECO:0000313" key="6">
    <source>
        <dbReference type="Proteomes" id="UP000247409"/>
    </source>
</evidence>
<accession>A0A2V3IRV5</accession>
<dbReference type="Proteomes" id="UP000247409">
    <property type="component" value="Unassembled WGS sequence"/>
</dbReference>
<comment type="function">
    <text evidence="4">Component of the Mediator complex, a coactivator involved in the regulated transcription of nearly all RNA polymerase II-dependent genes. Mediator functions as a bridge to convey information from gene-specific regulatory proteins to the basal RNA polymerase II transcription machinery. Mediator is recruited to promoters by direct interactions with regulatory proteins and serves as a scaffold for the assembly of a functional pre-initiation complex with RNA polymerase II and the general transcription factors.</text>
</comment>
<reference evidence="5 6" key="1">
    <citation type="journal article" date="2018" name="Mol. Biol. Evol.">
        <title>Analysis of the draft genome of the red seaweed Gracilariopsis chorda provides insights into genome size evolution in Rhodophyta.</title>
        <authorList>
            <person name="Lee J."/>
            <person name="Yang E.C."/>
            <person name="Graf L."/>
            <person name="Yang J.H."/>
            <person name="Qiu H."/>
            <person name="Zel Zion U."/>
            <person name="Chan C.X."/>
            <person name="Stephens T.G."/>
            <person name="Weber A.P.M."/>
            <person name="Boo G.H."/>
            <person name="Boo S.M."/>
            <person name="Kim K.M."/>
            <person name="Shin Y."/>
            <person name="Jung M."/>
            <person name="Lee S.J."/>
            <person name="Yim H.S."/>
            <person name="Lee J.H."/>
            <person name="Bhattacharya D."/>
            <person name="Yoon H.S."/>
        </authorList>
    </citation>
    <scope>NUCLEOTIDE SEQUENCE [LARGE SCALE GENOMIC DNA]</scope>
    <source>
        <strain evidence="5 6">SKKU-2015</strain>
        <tissue evidence="5">Whole body</tissue>
    </source>
</reference>
<keyword evidence="4" id="KW-0010">Activator</keyword>
<comment type="caution">
    <text evidence="5">The sequence shown here is derived from an EMBL/GenBank/DDBJ whole genome shotgun (WGS) entry which is preliminary data.</text>
</comment>
<organism evidence="5 6">
    <name type="scientific">Gracilariopsis chorda</name>
    <dbReference type="NCBI Taxonomy" id="448386"/>
    <lineage>
        <taxon>Eukaryota</taxon>
        <taxon>Rhodophyta</taxon>
        <taxon>Florideophyceae</taxon>
        <taxon>Rhodymeniophycidae</taxon>
        <taxon>Gracilariales</taxon>
        <taxon>Gracilariaceae</taxon>
        <taxon>Gracilariopsis</taxon>
    </lineage>
</organism>
<name>A0A2V3IRV5_9FLOR</name>
<dbReference type="OrthoDB" id="10399453at2759"/>
<proteinExistence type="inferred from homology"/>
<dbReference type="GO" id="GO:0016592">
    <property type="term" value="C:mediator complex"/>
    <property type="evidence" value="ECO:0007669"/>
    <property type="project" value="InterPro"/>
</dbReference>
<evidence type="ECO:0000256" key="1">
    <source>
        <dbReference type="ARBA" id="ARBA00004123"/>
    </source>
</evidence>
<dbReference type="Gene3D" id="1.10.287.3490">
    <property type="match status" value="1"/>
</dbReference>
<evidence type="ECO:0000256" key="2">
    <source>
        <dbReference type="ARBA" id="ARBA00008186"/>
    </source>
</evidence>
<dbReference type="AlphaFoldDB" id="A0A2V3IRV5"/>
<dbReference type="GO" id="GO:0006357">
    <property type="term" value="P:regulation of transcription by RNA polymerase II"/>
    <property type="evidence" value="ECO:0007669"/>
    <property type="project" value="InterPro"/>
</dbReference>
<dbReference type="GO" id="GO:0003712">
    <property type="term" value="F:transcription coregulator activity"/>
    <property type="evidence" value="ECO:0007669"/>
    <property type="project" value="InterPro"/>
</dbReference>
<evidence type="ECO:0000256" key="3">
    <source>
        <dbReference type="ARBA" id="ARBA00023242"/>
    </source>
</evidence>
<keyword evidence="6" id="KW-1185">Reference proteome</keyword>
<keyword evidence="3 4" id="KW-0539">Nucleus</keyword>
<gene>
    <name evidence="4" type="primary">MED11</name>
    <name evidence="5" type="ORF">BWQ96_05422</name>
</gene>
<keyword evidence="4" id="KW-0804">Transcription</keyword>
<comment type="subcellular location">
    <subcellularLocation>
        <location evidence="1 4">Nucleus</location>
    </subcellularLocation>
</comment>
<keyword evidence="4" id="KW-0805">Transcription regulation</keyword>